<dbReference type="InterPro" id="IPR002885">
    <property type="entry name" value="PPR_rpt"/>
</dbReference>
<evidence type="ECO:0000313" key="4">
    <source>
        <dbReference type="Proteomes" id="UP000243459"/>
    </source>
</evidence>
<evidence type="ECO:0008006" key="5">
    <source>
        <dbReference type="Google" id="ProtNLM"/>
    </source>
</evidence>
<dbReference type="Pfam" id="PF13041">
    <property type="entry name" value="PPR_2"/>
    <property type="match status" value="1"/>
</dbReference>
<reference evidence="4" key="1">
    <citation type="journal article" date="2017" name="Nat. Commun.">
        <title>The asparagus genome sheds light on the origin and evolution of a young Y chromosome.</title>
        <authorList>
            <person name="Harkess A."/>
            <person name="Zhou J."/>
            <person name="Xu C."/>
            <person name="Bowers J.E."/>
            <person name="Van der Hulst R."/>
            <person name="Ayyampalayam S."/>
            <person name="Mercati F."/>
            <person name="Riccardi P."/>
            <person name="McKain M.R."/>
            <person name="Kakrana A."/>
            <person name="Tang H."/>
            <person name="Ray J."/>
            <person name="Groenendijk J."/>
            <person name="Arikit S."/>
            <person name="Mathioni S.M."/>
            <person name="Nakano M."/>
            <person name="Shan H."/>
            <person name="Telgmann-Rauber A."/>
            <person name="Kanno A."/>
            <person name="Yue Z."/>
            <person name="Chen H."/>
            <person name="Li W."/>
            <person name="Chen Y."/>
            <person name="Xu X."/>
            <person name="Zhang Y."/>
            <person name="Luo S."/>
            <person name="Chen H."/>
            <person name="Gao J."/>
            <person name="Mao Z."/>
            <person name="Pires J.C."/>
            <person name="Luo M."/>
            <person name="Kudrna D."/>
            <person name="Wing R.A."/>
            <person name="Meyers B.C."/>
            <person name="Yi K."/>
            <person name="Kong H."/>
            <person name="Lavrijsen P."/>
            <person name="Sunseri F."/>
            <person name="Falavigna A."/>
            <person name="Ye Y."/>
            <person name="Leebens-Mack J.H."/>
            <person name="Chen G."/>
        </authorList>
    </citation>
    <scope>NUCLEOTIDE SEQUENCE [LARGE SCALE GENOMIC DNA]</scope>
    <source>
        <strain evidence="4">cv. DH0086</strain>
    </source>
</reference>
<gene>
    <name evidence="3" type="ORF">A4U43_C02F8040</name>
</gene>
<organism evidence="3 4">
    <name type="scientific">Asparagus officinalis</name>
    <name type="common">Garden asparagus</name>
    <dbReference type="NCBI Taxonomy" id="4686"/>
    <lineage>
        <taxon>Eukaryota</taxon>
        <taxon>Viridiplantae</taxon>
        <taxon>Streptophyta</taxon>
        <taxon>Embryophyta</taxon>
        <taxon>Tracheophyta</taxon>
        <taxon>Spermatophyta</taxon>
        <taxon>Magnoliopsida</taxon>
        <taxon>Liliopsida</taxon>
        <taxon>Asparagales</taxon>
        <taxon>Asparagaceae</taxon>
        <taxon>Asparagoideae</taxon>
        <taxon>Asparagus</taxon>
    </lineage>
</organism>
<dbReference type="Gramene" id="ONK77576">
    <property type="protein sequence ID" value="ONK77576"/>
    <property type="gene ID" value="A4U43_C02F8040"/>
</dbReference>
<dbReference type="PANTHER" id="PTHR47934">
    <property type="entry name" value="PENTATRICOPEPTIDE REPEAT-CONTAINING PROTEIN PET309, MITOCHONDRIAL"/>
    <property type="match status" value="1"/>
</dbReference>
<dbReference type="AlphaFoldDB" id="A0A5P1FGZ3"/>
<protein>
    <recommendedName>
        <fullName evidence="5">Pentacotripeptide-repeat region of PRORP domain-containing protein</fullName>
    </recommendedName>
</protein>
<dbReference type="NCBIfam" id="TIGR00756">
    <property type="entry name" value="PPR"/>
    <property type="match status" value="2"/>
</dbReference>
<dbReference type="GO" id="GO:0003729">
    <property type="term" value="F:mRNA binding"/>
    <property type="evidence" value="ECO:0007669"/>
    <property type="project" value="TreeGrafter"/>
</dbReference>
<dbReference type="InterPro" id="IPR011990">
    <property type="entry name" value="TPR-like_helical_dom_sf"/>
</dbReference>
<feature type="repeat" description="PPR" evidence="2">
    <location>
        <begin position="60"/>
        <end position="96"/>
    </location>
</feature>
<dbReference type="Gene3D" id="1.25.40.10">
    <property type="entry name" value="Tetratricopeptide repeat domain"/>
    <property type="match status" value="1"/>
</dbReference>
<dbReference type="EMBL" id="CM007382">
    <property type="protein sequence ID" value="ONK77576.1"/>
    <property type="molecule type" value="Genomic_DNA"/>
</dbReference>
<dbReference type="InterPro" id="IPR051114">
    <property type="entry name" value="Mito_RNA_Proc_CCM1"/>
</dbReference>
<dbReference type="Proteomes" id="UP000243459">
    <property type="component" value="Chromosome 2"/>
</dbReference>
<dbReference type="PROSITE" id="PS51375">
    <property type="entry name" value="PPR"/>
    <property type="match status" value="2"/>
</dbReference>
<keyword evidence="4" id="KW-1185">Reference proteome</keyword>
<keyword evidence="1" id="KW-0677">Repeat</keyword>
<sequence length="127" mass="14250">MIVSGLHPDVYTNTTLVHGFCKLGNLDMAINYFDEMSRRGLDPDCGAYTARIGADLCLGTSMPWDFYMDCPATRGNGNWNEALRLYGEMHAKGIQPDSCTYSLLFKQFGKDHEFHAVRCLEKDVLSS</sequence>
<dbReference type="Pfam" id="PF12854">
    <property type="entry name" value="PPR_1"/>
    <property type="match status" value="1"/>
</dbReference>
<feature type="repeat" description="PPR" evidence="2">
    <location>
        <begin position="9"/>
        <end position="43"/>
    </location>
</feature>
<proteinExistence type="predicted"/>
<dbReference type="PANTHER" id="PTHR47934:SF6">
    <property type="entry name" value="MITOCHONDRIAL GROUP I INTRON SPLICING FACTOR CCM1-RELATED"/>
    <property type="match status" value="1"/>
</dbReference>
<evidence type="ECO:0000256" key="1">
    <source>
        <dbReference type="ARBA" id="ARBA00022737"/>
    </source>
</evidence>
<name>A0A5P1FGZ3_ASPOF</name>
<dbReference type="GO" id="GO:0007005">
    <property type="term" value="P:mitochondrion organization"/>
    <property type="evidence" value="ECO:0007669"/>
    <property type="project" value="TreeGrafter"/>
</dbReference>
<dbReference type="GO" id="GO:0005739">
    <property type="term" value="C:mitochondrion"/>
    <property type="evidence" value="ECO:0007669"/>
    <property type="project" value="TreeGrafter"/>
</dbReference>
<evidence type="ECO:0000256" key="2">
    <source>
        <dbReference type="PROSITE-ProRule" id="PRU00708"/>
    </source>
</evidence>
<accession>A0A5P1FGZ3</accession>
<evidence type="ECO:0000313" key="3">
    <source>
        <dbReference type="EMBL" id="ONK77576.1"/>
    </source>
</evidence>
<dbReference type="GO" id="GO:0006396">
    <property type="term" value="P:RNA processing"/>
    <property type="evidence" value="ECO:0007669"/>
    <property type="project" value="TreeGrafter"/>
</dbReference>